<accession>A0ACB5T1M1</accession>
<keyword evidence="2" id="KW-1185">Reference proteome</keyword>
<evidence type="ECO:0000313" key="2">
    <source>
        <dbReference type="Proteomes" id="UP001165064"/>
    </source>
</evidence>
<name>A0ACB5T1M1_AMBMO</name>
<comment type="caution">
    <text evidence="1">The sequence shown here is derived from an EMBL/GenBank/DDBJ whole genome shotgun (WGS) entry which is preliminary data.</text>
</comment>
<gene>
    <name evidence="1" type="ORF">Amon02_000388400</name>
</gene>
<protein>
    <submittedName>
        <fullName evidence="1">Unnamed protein product</fullName>
    </submittedName>
</protein>
<proteinExistence type="predicted"/>
<sequence>MESHYQLQSEPNQRERNPFNLPRWEGSAPNQLRRPQNVYLSSTRPNGTTDENIHRQVRDIAANMVRYNNKTEINAFNTLPINGVVSKTGNMGSTNRTLDEALETLFPEQREIIKERDYAMVRNELDEMLAKLYNNCKRDK</sequence>
<reference evidence="1" key="1">
    <citation type="submission" date="2023-04" db="EMBL/GenBank/DDBJ databases">
        <title>Ambrosiozyma monospora NBRC 10751.</title>
        <authorList>
            <person name="Ichikawa N."/>
            <person name="Sato H."/>
            <person name="Tonouchi N."/>
        </authorList>
    </citation>
    <scope>NUCLEOTIDE SEQUENCE</scope>
    <source>
        <strain evidence="1">NBRC 10751</strain>
    </source>
</reference>
<evidence type="ECO:0000313" key="1">
    <source>
        <dbReference type="EMBL" id="GME79327.1"/>
    </source>
</evidence>
<organism evidence="1 2">
    <name type="scientific">Ambrosiozyma monospora</name>
    <name type="common">Yeast</name>
    <name type="synonym">Endomycopsis monosporus</name>
    <dbReference type="NCBI Taxonomy" id="43982"/>
    <lineage>
        <taxon>Eukaryota</taxon>
        <taxon>Fungi</taxon>
        <taxon>Dikarya</taxon>
        <taxon>Ascomycota</taxon>
        <taxon>Saccharomycotina</taxon>
        <taxon>Pichiomycetes</taxon>
        <taxon>Pichiales</taxon>
        <taxon>Pichiaceae</taxon>
        <taxon>Ambrosiozyma</taxon>
    </lineage>
</organism>
<dbReference type="Proteomes" id="UP001165064">
    <property type="component" value="Unassembled WGS sequence"/>
</dbReference>
<dbReference type="EMBL" id="BSXS01002548">
    <property type="protein sequence ID" value="GME79327.1"/>
    <property type="molecule type" value="Genomic_DNA"/>
</dbReference>